<feature type="region of interest" description="Disordered" evidence="1">
    <location>
        <begin position="21"/>
        <end position="78"/>
    </location>
</feature>
<organism evidence="3">
    <name type="scientific">Pyrenophora teres f. teres (strain 0-1)</name>
    <name type="common">Barley net blotch fungus</name>
    <name type="synonym">Drechslera teres f. teres</name>
    <dbReference type="NCBI Taxonomy" id="861557"/>
    <lineage>
        <taxon>Eukaryota</taxon>
        <taxon>Fungi</taxon>
        <taxon>Dikarya</taxon>
        <taxon>Ascomycota</taxon>
        <taxon>Pezizomycotina</taxon>
        <taxon>Dothideomycetes</taxon>
        <taxon>Pleosporomycetidae</taxon>
        <taxon>Pleosporales</taxon>
        <taxon>Pleosporineae</taxon>
        <taxon>Pleosporaceae</taxon>
        <taxon>Pyrenophora</taxon>
    </lineage>
</organism>
<feature type="compositionally biased region" description="Polar residues" evidence="1">
    <location>
        <begin position="21"/>
        <end position="41"/>
    </location>
</feature>
<gene>
    <name evidence="2" type="ORF">PTT_08208</name>
</gene>
<dbReference type="KEGG" id="pte:PTT_08208"/>
<evidence type="ECO:0000313" key="2">
    <source>
        <dbReference type="EMBL" id="EFQ94191.1"/>
    </source>
</evidence>
<reference evidence="2 3" key="1">
    <citation type="journal article" date="2010" name="Genome Biol.">
        <title>A first genome assembly of the barley fungal pathogen Pyrenophora teres f. teres.</title>
        <authorList>
            <person name="Ellwood S.R."/>
            <person name="Liu Z."/>
            <person name="Syme R.A."/>
            <person name="Lai Z."/>
            <person name="Hane J.K."/>
            <person name="Keiper F."/>
            <person name="Moffat C.S."/>
            <person name="Oliver R.P."/>
            <person name="Friesen T.L."/>
        </authorList>
    </citation>
    <scope>NUCLEOTIDE SEQUENCE [LARGE SCALE GENOMIC DNA]</scope>
    <source>
        <strain evidence="2 3">0-1</strain>
    </source>
</reference>
<dbReference type="EMBL" id="GL533456">
    <property type="protein sequence ID" value="EFQ94191.1"/>
    <property type="molecule type" value="Genomic_DNA"/>
</dbReference>
<evidence type="ECO:0000256" key="1">
    <source>
        <dbReference type="SAM" id="MobiDB-lite"/>
    </source>
</evidence>
<dbReference type="Proteomes" id="UP000001067">
    <property type="component" value="Unassembled WGS sequence"/>
</dbReference>
<dbReference type="OrthoDB" id="3693645at2759"/>
<accession>E3RJA8</accession>
<evidence type="ECO:0000313" key="3">
    <source>
        <dbReference type="Proteomes" id="UP000001067"/>
    </source>
</evidence>
<dbReference type="HOGENOM" id="CLU_179711_0_0_1"/>
<keyword evidence="3" id="KW-1185">Reference proteome</keyword>
<feature type="non-terminal residue" evidence="2">
    <location>
        <position position="1"/>
    </location>
</feature>
<dbReference type="AlphaFoldDB" id="E3RJA8"/>
<sequence length="78" mass="8874">YFISTPSNSGLRRLIEYNKRNSPLPSLSNAPTISDTTSEAQANKPLAVQADFPNNSNNNDDDNYNRLNFKRVPYLKQR</sequence>
<name>E3RJA8_PYRTT</name>
<protein>
    <submittedName>
        <fullName evidence="2">Uncharacterized protein</fullName>
    </submittedName>
</protein>
<proteinExistence type="predicted"/>